<proteinExistence type="predicted"/>
<dbReference type="AlphaFoldDB" id="A0AAN7QHX5"/>
<gene>
    <name evidence="2" type="ORF">SAY87_003370</name>
</gene>
<feature type="compositionally biased region" description="Basic residues" evidence="1">
    <location>
        <begin position="1"/>
        <end position="10"/>
    </location>
</feature>
<sequence>MWSNKQRFKHQGSSQSAHAHVNTPTSLDTQAMASLECDWSQHICPDGSSTTIIVSLWKARRRNQMSLRDLNRRKKNREFLQGVFINRQQLSFLMWTKCSRTCAN</sequence>
<evidence type="ECO:0000313" key="2">
    <source>
        <dbReference type="EMBL" id="KAK4768229.1"/>
    </source>
</evidence>
<name>A0AAN7QHX5_9MYRT</name>
<accession>A0AAN7QHX5</accession>
<comment type="caution">
    <text evidence="2">The sequence shown here is derived from an EMBL/GenBank/DDBJ whole genome shotgun (WGS) entry which is preliminary data.</text>
</comment>
<feature type="compositionally biased region" description="Polar residues" evidence="1">
    <location>
        <begin position="11"/>
        <end position="25"/>
    </location>
</feature>
<feature type="region of interest" description="Disordered" evidence="1">
    <location>
        <begin position="1"/>
        <end position="25"/>
    </location>
</feature>
<evidence type="ECO:0000256" key="1">
    <source>
        <dbReference type="SAM" id="MobiDB-lite"/>
    </source>
</evidence>
<protein>
    <submittedName>
        <fullName evidence="2">Uncharacterized protein</fullName>
    </submittedName>
</protein>
<dbReference type="Proteomes" id="UP001345219">
    <property type="component" value="Chromosome 3"/>
</dbReference>
<dbReference type="EMBL" id="JAXIOK010000006">
    <property type="protein sequence ID" value="KAK4768229.1"/>
    <property type="molecule type" value="Genomic_DNA"/>
</dbReference>
<reference evidence="2 3" key="1">
    <citation type="journal article" date="2023" name="Hortic Res">
        <title>Pangenome of water caltrop reveals structural variations and asymmetric subgenome divergence after allopolyploidization.</title>
        <authorList>
            <person name="Zhang X."/>
            <person name="Chen Y."/>
            <person name="Wang L."/>
            <person name="Yuan Y."/>
            <person name="Fang M."/>
            <person name="Shi L."/>
            <person name="Lu R."/>
            <person name="Comes H.P."/>
            <person name="Ma Y."/>
            <person name="Chen Y."/>
            <person name="Huang G."/>
            <person name="Zhou Y."/>
            <person name="Zheng Z."/>
            <person name="Qiu Y."/>
        </authorList>
    </citation>
    <scope>NUCLEOTIDE SEQUENCE [LARGE SCALE GENOMIC DNA]</scope>
    <source>
        <tissue evidence="2">Roots</tissue>
    </source>
</reference>
<keyword evidence="3" id="KW-1185">Reference proteome</keyword>
<evidence type="ECO:0000313" key="3">
    <source>
        <dbReference type="Proteomes" id="UP001345219"/>
    </source>
</evidence>
<organism evidence="2 3">
    <name type="scientific">Trapa incisa</name>
    <dbReference type="NCBI Taxonomy" id="236973"/>
    <lineage>
        <taxon>Eukaryota</taxon>
        <taxon>Viridiplantae</taxon>
        <taxon>Streptophyta</taxon>
        <taxon>Embryophyta</taxon>
        <taxon>Tracheophyta</taxon>
        <taxon>Spermatophyta</taxon>
        <taxon>Magnoliopsida</taxon>
        <taxon>eudicotyledons</taxon>
        <taxon>Gunneridae</taxon>
        <taxon>Pentapetalae</taxon>
        <taxon>rosids</taxon>
        <taxon>malvids</taxon>
        <taxon>Myrtales</taxon>
        <taxon>Lythraceae</taxon>
        <taxon>Trapa</taxon>
    </lineage>
</organism>